<dbReference type="EMBL" id="BOOI01000023">
    <property type="protein sequence ID" value="GIH84337.1"/>
    <property type="molecule type" value="Genomic_DNA"/>
</dbReference>
<name>A0A8J3RYY9_PLARO</name>
<evidence type="ECO:0000256" key="2">
    <source>
        <dbReference type="SAM" id="Phobius"/>
    </source>
</evidence>
<dbReference type="InterPro" id="IPR009937">
    <property type="entry name" value="Phage_holin_3_6"/>
</dbReference>
<dbReference type="Pfam" id="PF07332">
    <property type="entry name" value="Phage_holin_3_6"/>
    <property type="match status" value="1"/>
</dbReference>
<keyword evidence="4" id="KW-1185">Reference proteome</keyword>
<feature type="compositionally biased region" description="Basic and acidic residues" evidence="1">
    <location>
        <begin position="153"/>
        <end position="162"/>
    </location>
</feature>
<reference evidence="3" key="1">
    <citation type="submission" date="2021-01" db="EMBL/GenBank/DDBJ databases">
        <title>Whole genome shotgun sequence of Planobispora rosea NBRC 15558.</title>
        <authorList>
            <person name="Komaki H."/>
            <person name="Tamura T."/>
        </authorList>
    </citation>
    <scope>NUCLEOTIDE SEQUENCE</scope>
    <source>
        <strain evidence="3">NBRC 15558</strain>
    </source>
</reference>
<sequence>MTQNPATNPAAEPQQESLGTLVAEASSHISALIRAELELAKAEFRFDAKRVGMGVGLFAAAAFIAHLCLILASFTIAYALVAIFDWAEVWAFLAVTLFYVVLAVVMVIIGVRRFKGLTGMKRTLRSLKNLKSGESETGVAAVPAPSTAGQLGSHRESVRPDQ</sequence>
<dbReference type="Proteomes" id="UP000655044">
    <property type="component" value="Unassembled WGS sequence"/>
</dbReference>
<organism evidence="3 4">
    <name type="scientific">Planobispora rosea</name>
    <dbReference type="NCBI Taxonomy" id="35762"/>
    <lineage>
        <taxon>Bacteria</taxon>
        <taxon>Bacillati</taxon>
        <taxon>Actinomycetota</taxon>
        <taxon>Actinomycetes</taxon>
        <taxon>Streptosporangiales</taxon>
        <taxon>Streptosporangiaceae</taxon>
        <taxon>Planobispora</taxon>
    </lineage>
</organism>
<evidence type="ECO:0008006" key="5">
    <source>
        <dbReference type="Google" id="ProtNLM"/>
    </source>
</evidence>
<evidence type="ECO:0000313" key="4">
    <source>
        <dbReference type="Proteomes" id="UP000655044"/>
    </source>
</evidence>
<gene>
    <name evidence="3" type="ORF">Pro02_27450</name>
</gene>
<evidence type="ECO:0000256" key="1">
    <source>
        <dbReference type="SAM" id="MobiDB-lite"/>
    </source>
</evidence>
<protein>
    <recommendedName>
        <fullName evidence="5">Phage holin family protein</fullName>
    </recommendedName>
</protein>
<dbReference type="AlphaFoldDB" id="A0A8J3RYY9"/>
<feature type="transmembrane region" description="Helical" evidence="2">
    <location>
        <begin position="55"/>
        <end position="84"/>
    </location>
</feature>
<comment type="caution">
    <text evidence="3">The sequence shown here is derived from an EMBL/GenBank/DDBJ whole genome shotgun (WGS) entry which is preliminary data.</text>
</comment>
<feature type="transmembrane region" description="Helical" evidence="2">
    <location>
        <begin position="90"/>
        <end position="111"/>
    </location>
</feature>
<feature type="region of interest" description="Disordered" evidence="1">
    <location>
        <begin position="134"/>
        <end position="162"/>
    </location>
</feature>
<evidence type="ECO:0000313" key="3">
    <source>
        <dbReference type="EMBL" id="GIH84337.1"/>
    </source>
</evidence>
<keyword evidence="2" id="KW-1133">Transmembrane helix</keyword>
<accession>A0A8J3RYY9</accession>
<keyword evidence="2" id="KW-0812">Transmembrane</keyword>
<dbReference type="RefSeq" id="WP_189242064.1">
    <property type="nucleotide sequence ID" value="NZ_BMQP01000008.1"/>
</dbReference>
<keyword evidence="2" id="KW-0472">Membrane</keyword>
<proteinExistence type="predicted"/>